<feature type="compositionally biased region" description="Basic and acidic residues" evidence="1">
    <location>
        <begin position="294"/>
        <end position="307"/>
    </location>
</feature>
<keyword evidence="3" id="KW-1185">Reference proteome</keyword>
<dbReference type="Proteomes" id="UP001215598">
    <property type="component" value="Unassembled WGS sequence"/>
</dbReference>
<reference evidence="2" key="1">
    <citation type="submission" date="2023-03" db="EMBL/GenBank/DDBJ databases">
        <title>Massive genome expansion in bonnet fungi (Mycena s.s.) driven by repeated elements and novel gene families across ecological guilds.</title>
        <authorList>
            <consortium name="Lawrence Berkeley National Laboratory"/>
            <person name="Harder C.B."/>
            <person name="Miyauchi S."/>
            <person name="Viragh M."/>
            <person name="Kuo A."/>
            <person name="Thoen E."/>
            <person name="Andreopoulos B."/>
            <person name="Lu D."/>
            <person name="Skrede I."/>
            <person name="Drula E."/>
            <person name="Henrissat B."/>
            <person name="Morin E."/>
            <person name="Kohler A."/>
            <person name="Barry K."/>
            <person name="LaButti K."/>
            <person name="Morin E."/>
            <person name="Salamov A."/>
            <person name="Lipzen A."/>
            <person name="Mereny Z."/>
            <person name="Hegedus B."/>
            <person name="Baldrian P."/>
            <person name="Stursova M."/>
            <person name="Weitz H."/>
            <person name="Taylor A."/>
            <person name="Grigoriev I.V."/>
            <person name="Nagy L.G."/>
            <person name="Martin F."/>
            <person name="Kauserud H."/>
        </authorList>
    </citation>
    <scope>NUCLEOTIDE SEQUENCE</scope>
    <source>
        <strain evidence="2">CBHHK182m</strain>
    </source>
</reference>
<comment type="caution">
    <text evidence="2">The sequence shown here is derived from an EMBL/GenBank/DDBJ whole genome shotgun (WGS) entry which is preliminary data.</text>
</comment>
<accession>A0AAD7IUN1</accession>
<proteinExistence type="predicted"/>
<dbReference type="AlphaFoldDB" id="A0AAD7IUN1"/>
<sequence length="307" mass="33091">MLVTSLPRMCDSPPCVRLPSAPRAELEITAVPRHPRGSGRRCKDTETITADANTYVVCRIDEAVLTGTQYHSRARGEGIAARLHTQRYAAASHFLRPPPYSAALFTANLSGIMLISPARVVRPAYRPVSSQRAAVARARYCCSLTTSAPPISPYRPPQLPTASTHAPYDQHPGYHTHQLSLLPSSSLIALATSFLPCTPPLYPVVLSIIPTTVRVKGAEGGDGPSLLLTSSSRRRNTDAGRDEEDTDDSKCVLLPHSSLPSPPCAQPDTRLVANPTVLHRVASGGGQTSDTDTDVEKCDQPFISRER</sequence>
<protein>
    <submittedName>
        <fullName evidence="2">Uncharacterized protein</fullName>
    </submittedName>
</protein>
<name>A0AAD7IUN1_9AGAR</name>
<evidence type="ECO:0000313" key="3">
    <source>
        <dbReference type="Proteomes" id="UP001215598"/>
    </source>
</evidence>
<feature type="region of interest" description="Disordered" evidence="1">
    <location>
        <begin position="218"/>
        <end position="249"/>
    </location>
</feature>
<organism evidence="2 3">
    <name type="scientific">Mycena metata</name>
    <dbReference type="NCBI Taxonomy" id="1033252"/>
    <lineage>
        <taxon>Eukaryota</taxon>
        <taxon>Fungi</taxon>
        <taxon>Dikarya</taxon>
        <taxon>Basidiomycota</taxon>
        <taxon>Agaricomycotina</taxon>
        <taxon>Agaricomycetes</taxon>
        <taxon>Agaricomycetidae</taxon>
        <taxon>Agaricales</taxon>
        <taxon>Marasmiineae</taxon>
        <taxon>Mycenaceae</taxon>
        <taxon>Mycena</taxon>
    </lineage>
</organism>
<gene>
    <name evidence="2" type="ORF">B0H16DRAFT_1888117</name>
</gene>
<evidence type="ECO:0000313" key="2">
    <source>
        <dbReference type="EMBL" id="KAJ7749735.1"/>
    </source>
</evidence>
<dbReference type="EMBL" id="JARKIB010000068">
    <property type="protein sequence ID" value="KAJ7749735.1"/>
    <property type="molecule type" value="Genomic_DNA"/>
</dbReference>
<feature type="region of interest" description="Disordered" evidence="1">
    <location>
        <begin position="281"/>
        <end position="307"/>
    </location>
</feature>
<evidence type="ECO:0000256" key="1">
    <source>
        <dbReference type="SAM" id="MobiDB-lite"/>
    </source>
</evidence>